<organism evidence="2 3">
    <name type="scientific">Staphylococcus devriesei</name>
    <dbReference type="NCBI Taxonomy" id="586733"/>
    <lineage>
        <taxon>Bacteria</taxon>
        <taxon>Bacillati</taxon>
        <taxon>Bacillota</taxon>
        <taxon>Bacilli</taxon>
        <taxon>Bacillales</taxon>
        <taxon>Staphylococcaceae</taxon>
        <taxon>Staphylococcus</taxon>
    </lineage>
</organism>
<proteinExistence type="inferred from homology"/>
<dbReference type="AlphaFoldDB" id="A0A2T4L2J2"/>
<dbReference type="EMBL" id="PYZH01000017">
    <property type="protein sequence ID" value="PTF16041.1"/>
    <property type="molecule type" value="Genomic_DNA"/>
</dbReference>
<dbReference type="PANTHER" id="PTHR11803">
    <property type="entry name" value="2-IMINOBUTANOATE/2-IMINOPROPANOATE DEAMINASE RIDA"/>
    <property type="match status" value="1"/>
</dbReference>
<dbReference type="Proteomes" id="UP000243350">
    <property type="component" value="Unassembled WGS sequence"/>
</dbReference>
<protein>
    <submittedName>
        <fullName evidence="2">Reactive intermediate/imine deaminase</fullName>
    </submittedName>
</protein>
<evidence type="ECO:0000313" key="3">
    <source>
        <dbReference type="Proteomes" id="UP000243350"/>
    </source>
</evidence>
<accession>A0A2T4L2J2</accession>
<dbReference type="GO" id="GO:0005829">
    <property type="term" value="C:cytosol"/>
    <property type="evidence" value="ECO:0007669"/>
    <property type="project" value="TreeGrafter"/>
</dbReference>
<dbReference type="RefSeq" id="WP_107520040.1">
    <property type="nucleotide sequence ID" value="NZ_PYZH01000017.1"/>
</dbReference>
<dbReference type="Gene3D" id="3.30.1330.40">
    <property type="entry name" value="RutC-like"/>
    <property type="match status" value="1"/>
</dbReference>
<dbReference type="FunFam" id="3.30.1330.40:FF:000001">
    <property type="entry name" value="L-PSP family endoribonuclease"/>
    <property type="match status" value="1"/>
</dbReference>
<comment type="similarity">
    <text evidence="1">Belongs to the RutC family.</text>
</comment>
<comment type="caution">
    <text evidence="2">The sequence shown here is derived from an EMBL/GenBank/DDBJ whole genome shotgun (WGS) entry which is preliminary data.</text>
</comment>
<dbReference type="CDD" id="cd00448">
    <property type="entry name" value="YjgF_YER057c_UK114_family"/>
    <property type="match status" value="1"/>
</dbReference>
<dbReference type="SUPFAM" id="SSF55298">
    <property type="entry name" value="YjgF-like"/>
    <property type="match status" value="1"/>
</dbReference>
<reference evidence="2 3" key="1">
    <citation type="journal article" date="2016" name="Front. Microbiol.">
        <title>Comprehensive Phylogenetic Analysis of Bovine Non-aureus Staphylococci Species Based on Whole-Genome Sequencing.</title>
        <authorList>
            <person name="Naushad S."/>
            <person name="Barkema H.W."/>
            <person name="Luby C."/>
            <person name="Condas L.A."/>
            <person name="Nobrega D.B."/>
            <person name="Carson D.A."/>
            <person name="De Buck J."/>
        </authorList>
    </citation>
    <scope>NUCLEOTIDE SEQUENCE [LARGE SCALE GENOMIC DNA]</scope>
    <source>
        <strain evidence="2 3">SNUC 4143</strain>
    </source>
</reference>
<dbReference type="InterPro" id="IPR006175">
    <property type="entry name" value="YjgF/YER057c/UK114"/>
</dbReference>
<gene>
    <name evidence="2" type="ORF">BUY48_04370</name>
</gene>
<dbReference type="PROSITE" id="PS01094">
    <property type="entry name" value="UPF0076"/>
    <property type="match status" value="1"/>
</dbReference>
<evidence type="ECO:0000256" key="1">
    <source>
        <dbReference type="ARBA" id="ARBA00010552"/>
    </source>
</evidence>
<evidence type="ECO:0000313" key="2">
    <source>
        <dbReference type="EMBL" id="PTF16041.1"/>
    </source>
</evidence>
<dbReference type="NCBIfam" id="TIGR00004">
    <property type="entry name" value="Rid family detoxifying hydrolase"/>
    <property type="match status" value="1"/>
</dbReference>
<dbReference type="InterPro" id="IPR006056">
    <property type="entry name" value="RidA"/>
</dbReference>
<name>A0A2T4L2J2_9STAP</name>
<sequence length="126" mass="13852">MKTINTNKAPEALGPYSHAMVVNNLVFTSGQIPLDTEGNIVSEDVKEQTKQVLENLSVVLEEAGSDLNSVLKATIFISDMDEFQQINEVYGSYFSEHQPARSCVQVARLPKDVKVEIEVVGKVKGL</sequence>
<dbReference type="InterPro" id="IPR019897">
    <property type="entry name" value="RidA_CS"/>
</dbReference>
<dbReference type="PANTHER" id="PTHR11803:SF39">
    <property type="entry name" value="2-IMINOBUTANOATE_2-IMINOPROPANOATE DEAMINASE"/>
    <property type="match status" value="1"/>
</dbReference>
<dbReference type="GO" id="GO:0019239">
    <property type="term" value="F:deaminase activity"/>
    <property type="evidence" value="ECO:0007669"/>
    <property type="project" value="TreeGrafter"/>
</dbReference>
<dbReference type="InterPro" id="IPR035959">
    <property type="entry name" value="RutC-like_sf"/>
</dbReference>
<dbReference type="Pfam" id="PF01042">
    <property type="entry name" value="Ribonuc_L-PSP"/>
    <property type="match status" value="1"/>
</dbReference>